<comment type="caution">
    <text evidence="1">The sequence shown here is derived from an EMBL/GenBank/DDBJ whole genome shotgun (WGS) entry which is preliminary data.</text>
</comment>
<protein>
    <submittedName>
        <fullName evidence="1">Uncharacterized protein</fullName>
    </submittedName>
</protein>
<evidence type="ECO:0000313" key="1">
    <source>
        <dbReference type="EMBL" id="KAJ9654653.1"/>
    </source>
</evidence>
<proteinExistence type="predicted"/>
<sequence length="280" mass="29923">MPPTNKDATGEDTINMLKEALKSVNGTLDFSRLATKTGAPNAEAARKRFKRFFEKDEEQITMIGSTLGSGNGDLSPKKATATPKTPKTPRTTKTKVAAATPGGDVNSDDADAHAKGSSASKNVPVKKRKANEISTDEEEGAENGDTVVEAETGDDEIIATSIVDAVQVNSEIETPKRKAKTTKATAPKTPKSPKKPAAPKAPKTPKTAKTPKFAADDEEERKLRTENMNEPEKQSIKDSMEKQAGVFGGQNDDGTMGEPEKQAIRDDIAKRVEKAESDAE</sequence>
<reference evidence="1" key="1">
    <citation type="submission" date="2022-10" db="EMBL/GenBank/DDBJ databases">
        <title>Culturing micro-colonial fungi from biological soil crusts in the Mojave desert and describing Neophaeococcomyces mojavensis, and introducing the new genera and species Taxawa tesnikishii.</title>
        <authorList>
            <person name="Kurbessoian T."/>
            <person name="Stajich J.E."/>
        </authorList>
    </citation>
    <scope>NUCLEOTIDE SEQUENCE</scope>
    <source>
        <strain evidence="1">JES_112</strain>
    </source>
</reference>
<accession>A0ACC3A3J4</accession>
<dbReference type="EMBL" id="JAPDRQ010000115">
    <property type="protein sequence ID" value="KAJ9654653.1"/>
    <property type="molecule type" value="Genomic_DNA"/>
</dbReference>
<gene>
    <name evidence="1" type="ORF">H2198_006320</name>
</gene>
<name>A0ACC3A3J4_9EURO</name>
<evidence type="ECO:0000313" key="2">
    <source>
        <dbReference type="Proteomes" id="UP001172386"/>
    </source>
</evidence>
<dbReference type="Proteomes" id="UP001172386">
    <property type="component" value="Unassembled WGS sequence"/>
</dbReference>
<keyword evidence="2" id="KW-1185">Reference proteome</keyword>
<organism evidence="1 2">
    <name type="scientific">Neophaeococcomyces mojaviensis</name>
    <dbReference type="NCBI Taxonomy" id="3383035"/>
    <lineage>
        <taxon>Eukaryota</taxon>
        <taxon>Fungi</taxon>
        <taxon>Dikarya</taxon>
        <taxon>Ascomycota</taxon>
        <taxon>Pezizomycotina</taxon>
        <taxon>Eurotiomycetes</taxon>
        <taxon>Chaetothyriomycetidae</taxon>
        <taxon>Chaetothyriales</taxon>
        <taxon>Chaetothyriales incertae sedis</taxon>
        <taxon>Neophaeococcomyces</taxon>
    </lineage>
</organism>